<evidence type="ECO:0000256" key="6">
    <source>
        <dbReference type="SAM" id="Phobius"/>
    </source>
</evidence>
<feature type="transmembrane region" description="Helical" evidence="6">
    <location>
        <begin position="40"/>
        <end position="61"/>
    </location>
</feature>
<feature type="transmembrane region" description="Helical" evidence="6">
    <location>
        <begin position="273"/>
        <end position="295"/>
    </location>
</feature>
<keyword evidence="4 6" id="KW-1133">Transmembrane helix</keyword>
<feature type="transmembrane region" description="Helical" evidence="6">
    <location>
        <begin position="105"/>
        <end position="132"/>
    </location>
</feature>
<feature type="domain" description="Major facilitator superfamily (MFS) profile" evidence="7">
    <location>
        <begin position="39"/>
        <end position="480"/>
    </location>
</feature>
<evidence type="ECO:0000313" key="9">
    <source>
        <dbReference type="Proteomes" id="UP000326198"/>
    </source>
</evidence>
<feature type="transmembrane region" description="Helical" evidence="6">
    <location>
        <begin position="310"/>
        <end position="332"/>
    </location>
</feature>
<dbReference type="PANTHER" id="PTHR23502">
    <property type="entry name" value="MAJOR FACILITATOR SUPERFAMILY"/>
    <property type="match status" value="1"/>
</dbReference>
<evidence type="ECO:0000256" key="4">
    <source>
        <dbReference type="ARBA" id="ARBA00022989"/>
    </source>
</evidence>
<dbReference type="GO" id="GO:0005886">
    <property type="term" value="C:plasma membrane"/>
    <property type="evidence" value="ECO:0007669"/>
    <property type="project" value="TreeGrafter"/>
</dbReference>
<reference evidence="8 9" key="1">
    <citation type="submission" date="2019-04" db="EMBL/GenBank/DDBJ databases">
        <title>Friends and foes A comparative genomics studyof 23 Aspergillus species from section Flavi.</title>
        <authorList>
            <consortium name="DOE Joint Genome Institute"/>
            <person name="Kjaerbolling I."/>
            <person name="Vesth T."/>
            <person name="Frisvad J.C."/>
            <person name="Nybo J.L."/>
            <person name="Theobald S."/>
            <person name="Kildgaard S."/>
            <person name="Isbrandt T."/>
            <person name="Kuo A."/>
            <person name="Sato A."/>
            <person name="Lyhne E.K."/>
            <person name="Kogle M.E."/>
            <person name="Wiebenga A."/>
            <person name="Kun R.S."/>
            <person name="Lubbers R.J."/>
            <person name="Makela M.R."/>
            <person name="Barry K."/>
            <person name="Chovatia M."/>
            <person name="Clum A."/>
            <person name="Daum C."/>
            <person name="Haridas S."/>
            <person name="He G."/>
            <person name="LaButti K."/>
            <person name="Lipzen A."/>
            <person name="Mondo S."/>
            <person name="Riley R."/>
            <person name="Salamov A."/>
            <person name="Simmons B.A."/>
            <person name="Magnuson J.K."/>
            <person name="Henrissat B."/>
            <person name="Mortensen U.H."/>
            <person name="Larsen T.O."/>
            <person name="Devries R.P."/>
            <person name="Grigoriev I.V."/>
            <person name="Machida M."/>
            <person name="Baker S.E."/>
            <person name="Andersen M.R."/>
        </authorList>
    </citation>
    <scope>NUCLEOTIDE SEQUENCE [LARGE SCALE GENOMIC DNA]</scope>
    <source>
        <strain evidence="8 9">IBT 29228</strain>
    </source>
</reference>
<feature type="transmembrane region" description="Helical" evidence="6">
    <location>
        <begin position="455"/>
        <end position="477"/>
    </location>
</feature>
<dbReference type="Pfam" id="PF07690">
    <property type="entry name" value="MFS_1"/>
    <property type="match status" value="1"/>
</dbReference>
<dbReference type="InterPro" id="IPR036259">
    <property type="entry name" value="MFS_trans_sf"/>
</dbReference>
<keyword evidence="3 6" id="KW-0812">Transmembrane</keyword>
<sequence>MKSTKTSVENSVELNTIVSTPQGTAPEASVLSEKRKISTIITSSAIDILAFFTAGLYYPALIPLAQTLHVSKVNINLTITSYMLAQGLTPLVTGNLSDQYGRRPVLLICLLISVGVNVGLACQTNFAALAALRCVQSFGSSGVISVTGGIIVDVITRSERGKYLAYTSIGATIGTSLGPVLGGVLTQFLGWRSIFGFLAILASILLIVVIVFQPETCRVVVGNGSVPPQPWNRPLLPPHRPGDPDVETRATFSRRPKILDSVKLLLDKQMGQLILFISVVGWGSTAVIASIPMLMEEKYYLNTLKIGLCYLPFAAGGITARWTVGFLADWNFRRHSHQLGMKVERNRQSKAQLSRMPLEKVRLQIALPAIYYSSLFLLGYGWSLASNTHLSVPLIMLFFLGNGIAGVENTAGALIMDLQVYRAGMARAAVLLCRFIPGAGVIVAVPYLIQSIGIGWLGTIIAGLWVASSLMLWVVYFKGHKWRGQSNKA</sequence>
<comment type="subcellular location">
    <subcellularLocation>
        <location evidence="1">Membrane</location>
        <topology evidence="1">Multi-pass membrane protein</topology>
    </subcellularLocation>
</comment>
<keyword evidence="2" id="KW-0813">Transport</keyword>
<feature type="transmembrane region" description="Helical" evidence="6">
    <location>
        <begin position="363"/>
        <end position="382"/>
    </location>
</feature>
<evidence type="ECO:0000256" key="1">
    <source>
        <dbReference type="ARBA" id="ARBA00004141"/>
    </source>
</evidence>
<dbReference type="AlphaFoldDB" id="A0A5N7BHG8"/>
<feature type="transmembrane region" description="Helical" evidence="6">
    <location>
        <begin position="191"/>
        <end position="212"/>
    </location>
</feature>
<feature type="transmembrane region" description="Helical" evidence="6">
    <location>
        <begin position="428"/>
        <end position="449"/>
    </location>
</feature>
<dbReference type="PROSITE" id="PS50850">
    <property type="entry name" value="MFS"/>
    <property type="match status" value="1"/>
</dbReference>
<dbReference type="OrthoDB" id="2441642at2759"/>
<feature type="transmembrane region" description="Helical" evidence="6">
    <location>
        <begin position="394"/>
        <end position="416"/>
    </location>
</feature>
<dbReference type="EMBL" id="ML736173">
    <property type="protein sequence ID" value="KAE8381230.1"/>
    <property type="molecule type" value="Genomic_DNA"/>
</dbReference>
<dbReference type="GO" id="GO:0022857">
    <property type="term" value="F:transmembrane transporter activity"/>
    <property type="evidence" value="ECO:0007669"/>
    <property type="project" value="InterPro"/>
</dbReference>
<dbReference type="Proteomes" id="UP000326198">
    <property type="component" value="Unassembled WGS sequence"/>
</dbReference>
<protein>
    <submittedName>
        <fullName evidence="8">MFS general substrate transporter</fullName>
    </submittedName>
</protein>
<feature type="transmembrane region" description="Helical" evidence="6">
    <location>
        <begin position="138"/>
        <end position="156"/>
    </location>
</feature>
<feature type="transmembrane region" description="Helical" evidence="6">
    <location>
        <begin position="73"/>
        <end position="93"/>
    </location>
</feature>
<dbReference type="InterPro" id="IPR011701">
    <property type="entry name" value="MFS"/>
</dbReference>
<organism evidence="8 9">
    <name type="scientific">Aspergillus bertholletiae</name>
    <dbReference type="NCBI Taxonomy" id="1226010"/>
    <lineage>
        <taxon>Eukaryota</taxon>
        <taxon>Fungi</taxon>
        <taxon>Dikarya</taxon>
        <taxon>Ascomycota</taxon>
        <taxon>Pezizomycotina</taxon>
        <taxon>Eurotiomycetes</taxon>
        <taxon>Eurotiomycetidae</taxon>
        <taxon>Eurotiales</taxon>
        <taxon>Aspergillaceae</taxon>
        <taxon>Aspergillus</taxon>
        <taxon>Aspergillus subgen. Circumdati</taxon>
    </lineage>
</organism>
<dbReference type="InterPro" id="IPR020846">
    <property type="entry name" value="MFS_dom"/>
</dbReference>
<keyword evidence="5 6" id="KW-0472">Membrane</keyword>
<evidence type="ECO:0000256" key="2">
    <source>
        <dbReference type="ARBA" id="ARBA00022448"/>
    </source>
</evidence>
<accession>A0A5N7BHG8</accession>
<name>A0A5N7BHG8_9EURO</name>
<evidence type="ECO:0000259" key="7">
    <source>
        <dbReference type="PROSITE" id="PS50850"/>
    </source>
</evidence>
<evidence type="ECO:0000313" key="8">
    <source>
        <dbReference type="EMBL" id="KAE8381230.1"/>
    </source>
</evidence>
<keyword evidence="9" id="KW-1185">Reference proteome</keyword>
<evidence type="ECO:0000256" key="5">
    <source>
        <dbReference type="ARBA" id="ARBA00023136"/>
    </source>
</evidence>
<feature type="transmembrane region" description="Helical" evidence="6">
    <location>
        <begin position="163"/>
        <end position="185"/>
    </location>
</feature>
<dbReference type="PANTHER" id="PTHR23502:SF51">
    <property type="entry name" value="QUINIDINE RESISTANCE PROTEIN 1-RELATED"/>
    <property type="match status" value="1"/>
</dbReference>
<dbReference type="FunFam" id="1.20.1250.20:FF:000172">
    <property type="entry name" value="MFS multidrug resistance transporter"/>
    <property type="match status" value="1"/>
</dbReference>
<dbReference type="Gene3D" id="1.20.1720.10">
    <property type="entry name" value="Multidrug resistance protein D"/>
    <property type="match status" value="2"/>
</dbReference>
<proteinExistence type="predicted"/>
<evidence type="ECO:0000256" key="3">
    <source>
        <dbReference type="ARBA" id="ARBA00022692"/>
    </source>
</evidence>
<gene>
    <name evidence="8" type="ORF">BDV26DRAFT_301989</name>
</gene>
<dbReference type="SUPFAM" id="SSF103473">
    <property type="entry name" value="MFS general substrate transporter"/>
    <property type="match status" value="1"/>
</dbReference>